<evidence type="ECO:0000313" key="3">
    <source>
        <dbReference type="Proteomes" id="UP000625711"/>
    </source>
</evidence>
<dbReference type="EMBL" id="JAACXV010014036">
    <property type="protein sequence ID" value="KAF7270942.1"/>
    <property type="molecule type" value="Genomic_DNA"/>
</dbReference>
<feature type="compositionally biased region" description="Basic and acidic residues" evidence="1">
    <location>
        <begin position="1"/>
        <end position="20"/>
    </location>
</feature>
<name>A0A834IBT0_RHYFE</name>
<proteinExistence type="predicted"/>
<evidence type="ECO:0000256" key="1">
    <source>
        <dbReference type="SAM" id="MobiDB-lite"/>
    </source>
</evidence>
<sequence>MPIERKKEGDIENERARPVQDDIEAPNAFEKSGCTNAEVLDPCLSYFQADSSRRDGALDVSSQKPDLEINVGYEPWPTTIDEFRVERWASLTLNLCGTDRRTTEFECIYGTPPIPTANNKEEVGSFLKLIIELLASA</sequence>
<gene>
    <name evidence="2" type="ORF">GWI33_016121</name>
</gene>
<dbReference type="AlphaFoldDB" id="A0A834IBT0"/>
<evidence type="ECO:0000313" key="2">
    <source>
        <dbReference type="EMBL" id="KAF7270942.1"/>
    </source>
</evidence>
<protein>
    <submittedName>
        <fullName evidence="2">Uncharacterized protein</fullName>
    </submittedName>
</protein>
<reference evidence="2" key="1">
    <citation type="submission" date="2020-08" db="EMBL/GenBank/DDBJ databases">
        <title>Genome sequencing and assembly of the red palm weevil Rhynchophorus ferrugineus.</title>
        <authorList>
            <person name="Dias G.B."/>
            <person name="Bergman C.M."/>
            <person name="Manee M."/>
        </authorList>
    </citation>
    <scope>NUCLEOTIDE SEQUENCE</scope>
    <source>
        <strain evidence="2">AA-2017</strain>
        <tissue evidence="2">Whole larva</tissue>
    </source>
</reference>
<dbReference type="Proteomes" id="UP000625711">
    <property type="component" value="Unassembled WGS sequence"/>
</dbReference>
<accession>A0A834IBT0</accession>
<keyword evidence="3" id="KW-1185">Reference proteome</keyword>
<organism evidence="2 3">
    <name type="scientific">Rhynchophorus ferrugineus</name>
    <name type="common">Red palm weevil</name>
    <name type="synonym">Curculio ferrugineus</name>
    <dbReference type="NCBI Taxonomy" id="354439"/>
    <lineage>
        <taxon>Eukaryota</taxon>
        <taxon>Metazoa</taxon>
        <taxon>Ecdysozoa</taxon>
        <taxon>Arthropoda</taxon>
        <taxon>Hexapoda</taxon>
        <taxon>Insecta</taxon>
        <taxon>Pterygota</taxon>
        <taxon>Neoptera</taxon>
        <taxon>Endopterygota</taxon>
        <taxon>Coleoptera</taxon>
        <taxon>Polyphaga</taxon>
        <taxon>Cucujiformia</taxon>
        <taxon>Curculionidae</taxon>
        <taxon>Dryophthorinae</taxon>
        <taxon>Rhynchophorus</taxon>
    </lineage>
</organism>
<comment type="caution">
    <text evidence="2">The sequence shown here is derived from an EMBL/GenBank/DDBJ whole genome shotgun (WGS) entry which is preliminary data.</text>
</comment>
<feature type="region of interest" description="Disordered" evidence="1">
    <location>
        <begin position="1"/>
        <end position="26"/>
    </location>
</feature>